<feature type="compositionally biased region" description="Basic and acidic residues" evidence="1">
    <location>
        <begin position="232"/>
        <end position="243"/>
    </location>
</feature>
<reference evidence="3" key="1">
    <citation type="submission" date="2017-03" db="EMBL/GenBank/DDBJ databases">
        <title>Phytopthora megakarya and P. palmivora, two closely related causual agents of cacao black pod achieved similar genome size and gene model numbers by different mechanisms.</title>
        <authorList>
            <person name="Ali S."/>
            <person name="Shao J."/>
            <person name="Larry D.J."/>
            <person name="Kronmiller B."/>
            <person name="Shen D."/>
            <person name="Strem M.D."/>
            <person name="Melnick R.L."/>
            <person name="Guiltinan M.J."/>
            <person name="Tyler B.M."/>
            <person name="Meinhardt L.W."/>
            <person name="Bailey B.A."/>
        </authorList>
    </citation>
    <scope>NUCLEOTIDE SEQUENCE [LARGE SCALE GENOMIC DNA]</scope>
    <source>
        <strain evidence="3">zdho120</strain>
    </source>
</reference>
<dbReference type="EMBL" id="NBNE01000572">
    <property type="protein sequence ID" value="OWZ18552.1"/>
    <property type="molecule type" value="Genomic_DNA"/>
</dbReference>
<dbReference type="InterPro" id="IPR036397">
    <property type="entry name" value="RNaseH_sf"/>
</dbReference>
<dbReference type="AlphaFoldDB" id="A0A225WLW6"/>
<dbReference type="GO" id="GO:0003676">
    <property type="term" value="F:nucleic acid binding"/>
    <property type="evidence" value="ECO:0007669"/>
    <property type="project" value="InterPro"/>
</dbReference>
<proteinExistence type="predicted"/>
<feature type="region of interest" description="Disordered" evidence="1">
    <location>
        <begin position="224"/>
        <end position="246"/>
    </location>
</feature>
<dbReference type="Gene3D" id="3.30.420.10">
    <property type="entry name" value="Ribonuclease H-like superfamily/Ribonuclease H"/>
    <property type="match status" value="1"/>
</dbReference>
<evidence type="ECO:0000313" key="3">
    <source>
        <dbReference type="Proteomes" id="UP000198211"/>
    </source>
</evidence>
<gene>
    <name evidence="2" type="ORF">PHMEG_0007346</name>
</gene>
<protein>
    <recommendedName>
        <fullName evidence="4">Reverse transcriptase</fullName>
    </recommendedName>
</protein>
<name>A0A225WLW6_9STRA</name>
<comment type="caution">
    <text evidence="2">The sequence shown here is derived from an EMBL/GenBank/DDBJ whole genome shotgun (WGS) entry which is preliminary data.</text>
</comment>
<sequence length="425" mass="49225">MVQLNYHKEITKKFKSVKHPHVMREFNAAADTLATEALESKTSKVVLSESRKTELSDLDRIQKMIYDSATDSIRVKEAKMRVTEGVIRCVDGRHKAYAGFVQTETQETMAMTRSQSTTQKKHVRFADEQQKLPKNRPRIATAQNEELKWCNLKKVLRGEADKLKYRAALDAGKIADRVILTDDNVLHYMHTSLRNRKDVHEELRLRLVVPTAMVQEVLQNSHDSLKGGHQGIKHDKSCPDRCSSKSRPQFRGYAPGNILAKRPFQIVFMDISFHYQNLSKGTQRCYYFNLPSQQNLCQTRQRCEWHKCSKNAYIEDSERYRSYAMTEILASCERSFNQMIQSRFRATLSYRQANEQQERSVKTVMQSVKQDWDESVEHLVFAINISKDTTRKETPFYLVHGWDAQSTLKAMTTSLGQGKGNNLMR</sequence>
<evidence type="ECO:0000313" key="2">
    <source>
        <dbReference type="EMBL" id="OWZ18552.1"/>
    </source>
</evidence>
<evidence type="ECO:0008006" key="4">
    <source>
        <dbReference type="Google" id="ProtNLM"/>
    </source>
</evidence>
<keyword evidence="3" id="KW-1185">Reference proteome</keyword>
<evidence type="ECO:0000256" key="1">
    <source>
        <dbReference type="SAM" id="MobiDB-lite"/>
    </source>
</evidence>
<accession>A0A225WLW6</accession>
<organism evidence="2 3">
    <name type="scientific">Phytophthora megakarya</name>
    <dbReference type="NCBI Taxonomy" id="4795"/>
    <lineage>
        <taxon>Eukaryota</taxon>
        <taxon>Sar</taxon>
        <taxon>Stramenopiles</taxon>
        <taxon>Oomycota</taxon>
        <taxon>Peronosporomycetes</taxon>
        <taxon>Peronosporales</taxon>
        <taxon>Peronosporaceae</taxon>
        <taxon>Phytophthora</taxon>
    </lineage>
</organism>
<dbReference type="Proteomes" id="UP000198211">
    <property type="component" value="Unassembled WGS sequence"/>
</dbReference>